<dbReference type="Proteomes" id="UP000620156">
    <property type="component" value="Unassembled WGS sequence"/>
</dbReference>
<dbReference type="AlphaFoldDB" id="A0A918BRH2"/>
<proteinExistence type="predicted"/>
<dbReference type="InterPro" id="IPR016181">
    <property type="entry name" value="Acyl_CoA_acyltransferase"/>
</dbReference>
<keyword evidence="1" id="KW-0808">Transferase</keyword>
<dbReference type="PANTHER" id="PTHR43877:SF2">
    <property type="entry name" value="AMINOALKYLPHOSPHONATE N-ACETYLTRANSFERASE-RELATED"/>
    <property type="match status" value="1"/>
</dbReference>
<evidence type="ECO:0000259" key="3">
    <source>
        <dbReference type="PROSITE" id="PS51186"/>
    </source>
</evidence>
<accession>A0A918BRH2</accession>
<keyword evidence="5" id="KW-1185">Reference proteome</keyword>
<dbReference type="PROSITE" id="PS51186">
    <property type="entry name" value="GNAT"/>
    <property type="match status" value="1"/>
</dbReference>
<dbReference type="EMBL" id="BMQK01000024">
    <property type="protein sequence ID" value="GGQ86209.1"/>
    <property type="molecule type" value="Genomic_DNA"/>
</dbReference>
<dbReference type="RefSeq" id="WP_373296391.1">
    <property type="nucleotide sequence ID" value="NZ_BMQK01000024.1"/>
</dbReference>
<dbReference type="PANTHER" id="PTHR43877">
    <property type="entry name" value="AMINOALKYLPHOSPHONATE N-ACETYLTRANSFERASE-RELATED-RELATED"/>
    <property type="match status" value="1"/>
</dbReference>
<name>A0A918BRH2_9ACTN</name>
<gene>
    <name evidence="4" type="ORF">GCM10010145_64550</name>
</gene>
<dbReference type="InterPro" id="IPR050832">
    <property type="entry name" value="Bact_Acetyltransf"/>
</dbReference>
<evidence type="ECO:0000256" key="1">
    <source>
        <dbReference type="ARBA" id="ARBA00022679"/>
    </source>
</evidence>
<dbReference type="SUPFAM" id="SSF55729">
    <property type="entry name" value="Acyl-CoA N-acyltransferases (Nat)"/>
    <property type="match status" value="1"/>
</dbReference>
<evidence type="ECO:0000256" key="2">
    <source>
        <dbReference type="ARBA" id="ARBA00023315"/>
    </source>
</evidence>
<comment type="caution">
    <text evidence="4">The sequence shown here is derived from an EMBL/GenBank/DDBJ whole genome shotgun (WGS) entry which is preliminary data.</text>
</comment>
<dbReference type="Pfam" id="PF13508">
    <property type="entry name" value="Acetyltransf_7"/>
    <property type="match status" value="1"/>
</dbReference>
<protein>
    <recommendedName>
        <fullName evidence="3">N-acetyltransferase domain-containing protein</fullName>
    </recommendedName>
</protein>
<sequence length="127" mass="12811">MAAGAPAVWAARGDAGRPVGAVNLAFPDRAPTAATAGLAEPMVHRDTRGRGLGSAVPAAAEGAAAAAGSTLLHLDTETGGPAESLYRSAGWTRVGATPDYAADRPGVLRSTTLHFEQVPVRAVTREV</sequence>
<dbReference type="InterPro" id="IPR000182">
    <property type="entry name" value="GNAT_dom"/>
</dbReference>
<evidence type="ECO:0000313" key="5">
    <source>
        <dbReference type="Proteomes" id="UP000620156"/>
    </source>
</evidence>
<evidence type="ECO:0000313" key="4">
    <source>
        <dbReference type="EMBL" id="GGQ86209.1"/>
    </source>
</evidence>
<reference evidence="4" key="2">
    <citation type="submission" date="2020-09" db="EMBL/GenBank/DDBJ databases">
        <authorList>
            <person name="Sun Q."/>
            <person name="Ohkuma M."/>
        </authorList>
    </citation>
    <scope>NUCLEOTIDE SEQUENCE</scope>
    <source>
        <strain evidence="4">JCM 3131</strain>
    </source>
</reference>
<organism evidence="4 5">
    <name type="scientific">Streptomyces ruber</name>
    <dbReference type="NCBI Taxonomy" id="83378"/>
    <lineage>
        <taxon>Bacteria</taxon>
        <taxon>Bacillati</taxon>
        <taxon>Actinomycetota</taxon>
        <taxon>Actinomycetes</taxon>
        <taxon>Kitasatosporales</taxon>
        <taxon>Streptomycetaceae</taxon>
        <taxon>Streptomyces</taxon>
    </lineage>
</organism>
<reference evidence="4" key="1">
    <citation type="journal article" date="2014" name="Int. J. Syst. Evol. Microbiol.">
        <title>Complete genome sequence of Corynebacterium casei LMG S-19264T (=DSM 44701T), isolated from a smear-ripened cheese.</title>
        <authorList>
            <consortium name="US DOE Joint Genome Institute (JGI-PGF)"/>
            <person name="Walter F."/>
            <person name="Albersmeier A."/>
            <person name="Kalinowski J."/>
            <person name="Ruckert C."/>
        </authorList>
    </citation>
    <scope>NUCLEOTIDE SEQUENCE</scope>
    <source>
        <strain evidence="4">JCM 3131</strain>
    </source>
</reference>
<keyword evidence="2" id="KW-0012">Acyltransferase</keyword>
<dbReference type="Gene3D" id="3.40.630.30">
    <property type="match status" value="1"/>
</dbReference>
<feature type="domain" description="N-acetyltransferase" evidence="3">
    <location>
        <begin position="1"/>
        <end position="114"/>
    </location>
</feature>
<dbReference type="GO" id="GO:0016747">
    <property type="term" value="F:acyltransferase activity, transferring groups other than amino-acyl groups"/>
    <property type="evidence" value="ECO:0007669"/>
    <property type="project" value="InterPro"/>
</dbReference>